<keyword evidence="2" id="KW-0472">Membrane</keyword>
<name>A0ABT6XEM3_9GAMM</name>
<comment type="caution">
    <text evidence="3">The sequence shown here is derived from an EMBL/GenBank/DDBJ whole genome shotgun (WGS) entry which is preliminary data.</text>
</comment>
<feature type="transmembrane region" description="Helical" evidence="2">
    <location>
        <begin position="12"/>
        <end position="29"/>
    </location>
</feature>
<evidence type="ECO:0000313" key="4">
    <source>
        <dbReference type="Proteomes" id="UP001321580"/>
    </source>
</evidence>
<sequence length="202" mass="22037">MESTQGLRWDAAVAAVVTVTANAGLFWLLTRMMRPEVPVVAERALQVVWIPRDTARREGAAPTAHVPRSPALSRLARTVTASAEPDASPDRDASSPSPVDRPMSAVYLMQARQAAQAPVAIAPGDPFAQRIARLPGEGSERFRMRQQTSVATVVNGIGRMFGARDPDEPCRENRRNIGDLALDGDSAVLQQQLDYERRLCRP</sequence>
<accession>A0ABT6XEM3</accession>
<keyword evidence="2" id="KW-0812">Transmembrane</keyword>
<dbReference type="RefSeq" id="WP_283211947.1">
    <property type="nucleotide sequence ID" value="NZ_JASGBI010000001.1"/>
</dbReference>
<feature type="region of interest" description="Disordered" evidence="1">
    <location>
        <begin position="56"/>
        <end position="101"/>
    </location>
</feature>
<proteinExistence type="predicted"/>
<reference evidence="3 4" key="1">
    <citation type="submission" date="2023-05" db="EMBL/GenBank/DDBJ databases">
        <title>Lysobacter sp. strain LF1 Genome sequencing and assembly.</title>
        <authorList>
            <person name="Jung Y."/>
        </authorList>
    </citation>
    <scope>NUCLEOTIDE SEQUENCE [LARGE SCALE GENOMIC DNA]</scope>
    <source>
        <strain evidence="3 4">LF1</strain>
    </source>
</reference>
<dbReference type="Proteomes" id="UP001321580">
    <property type="component" value="Unassembled WGS sequence"/>
</dbReference>
<dbReference type="EMBL" id="JASGBI010000001">
    <property type="protein sequence ID" value="MDI9238489.1"/>
    <property type="molecule type" value="Genomic_DNA"/>
</dbReference>
<evidence type="ECO:0000313" key="3">
    <source>
        <dbReference type="EMBL" id="MDI9238489.1"/>
    </source>
</evidence>
<keyword evidence="4" id="KW-1185">Reference proteome</keyword>
<protein>
    <submittedName>
        <fullName evidence="3">Uncharacterized protein</fullName>
    </submittedName>
</protein>
<evidence type="ECO:0000256" key="2">
    <source>
        <dbReference type="SAM" id="Phobius"/>
    </source>
</evidence>
<gene>
    <name evidence="3" type="ORF">QLQ15_06125</name>
</gene>
<keyword evidence="2" id="KW-1133">Transmembrane helix</keyword>
<organism evidence="3 4">
    <name type="scientific">Lysobacter stagni</name>
    <dbReference type="NCBI Taxonomy" id="3045172"/>
    <lineage>
        <taxon>Bacteria</taxon>
        <taxon>Pseudomonadati</taxon>
        <taxon>Pseudomonadota</taxon>
        <taxon>Gammaproteobacteria</taxon>
        <taxon>Lysobacterales</taxon>
        <taxon>Lysobacteraceae</taxon>
        <taxon>Lysobacter</taxon>
    </lineage>
</organism>
<evidence type="ECO:0000256" key="1">
    <source>
        <dbReference type="SAM" id="MobiDB-lite"/>
    </source>
</evidence>